<evidence type="ECO:0000256" key="1">
    <source>
        <dbReference type="SAM" id="MobiDB-lite"/>
    </source>
</evidence>
<dbReference type="InterPro" id="IPR006059">
    <property type="entry name" value="SBP"/>
</dbReference>
<reference evidence="3 4" key="1">
    <citation type="submission" date="2024-06" db="EMBL/GenBank/DDBJ databases">
        <title>The Natural Products Discovery Center: Release of the First 8490 Sequenced Strains for Exploring Actinobacteria Biosynthetic Diversity.</title>
        <authorList>
            <person name="Kalkreuter E."/>
            <person name="Kautsar S.A."/>
            <person name="Yang D."/>
            <person name="Bader C.D."/>
            <person name="Teijaro C.N."/>
            <person name="Fluegel L."/>
            <person name="Davis C.M."/>
            <person name="Simpson J.R."/>
            <person name="Lauterbach L."/>
            <person name="Steele A.D."/>
            <person name="Gui C."/>
            <person name="Meng S."/>
            <person name="Li G."/>
            <person name="Viehrig K."/>
            <person name="Ye F."/>
            <person name="Su P."/>
            <person name="Kiefer A.F."/>
            <person name="Nichols A."/>
            <person name="Cepeda A.J."/>
            <person name="Yan W."/>
            <person name="Fan B."/>
            <person name="Jiang Y."/>
            <person name="Adhikari A."/>
            <person name="Zheng C.-J."/>
            <person name="Schuster L."/>
            <person name="Cowan T.M."/>
            <person name="Smanski M.J."/>
            <person name="Chevrette M.G."/>
            <person name="De Carvalho L.P.S."/>
            <person name="Shen B."/>
        </authorList>
    </citation>
    <scope>NUCLEOTIDE SEQUENCE [LARGE SCALE GENOMIC DNA]</scope>
    <source>
        <strain evidence="3 4">NPDC047833</strain>
    </source>
</reference>
<dbReference type="Pfam" id="PF01547">
    <property type="entry name" value="SBP_bac_1"/>
    <property type="match status" value="1"/>
</dbReference>
<dbReference type="Proteomes" id="UP001553843">
    <property type="component" value="Unassembled WGS sequence"/>
</dbReference>
<evidence type="ECO:0000313" key="3">
    <source>
        <dbReference type="EMBL" id="MEW2363788.1"/>
    </source>
</evidence>
<comment type="caution">
    <text evidence="3">The sequence shown here is derived from an EMBL/GenBank/DDBJ whole genome shotgun (WGS) entry which is preliminary data.</text>
</comment>
<dbReference type="Gene3D" id="3.40.190.10">
    <property type="entry name" value="Periplasmic binding protein-like II"/>
    <property type="match status" value="2"/>
</dbReference>
<dbReference type="EMBL" id="JBEYRS010000006">
    <property type="protein sequence ID" value="MEW2363788.1"/>
    <property type="molecule type" value="Genomic_DNA"/>
</dbReference>
<evidence type="ECO:0000313" key="4">
    <source>
        <dbReference type="Proteomes" id="UP001553843"/>
    </source>
</evidence>
<dbReference type="PROSITE" id="PS51257">
    <property type="entry name" value="PROKAR_LIPOPROTEIN"/>
    <property type="match status" value="1"/>
</dbReference>
<protein>
    <submittedName>
        <fullName evidence="3">Extracellular solute-binding protein</fullName>
    </submittedName>
</protein>
<keyword evidence="2" id="KW-0732">Signal</keyword>
<evidence type="ECO:0000256" key="2">
    <source>
        <dbReference type="SAM" id="SignalP"/>
    </source>
</evidence>
<feature type="chain" id="PRO_5046318579" evidence="2">
    <location>
        <begin position="32"/>
        <end position="440"/>
    </location>
</feature>
<feature type="signal peptide" evidence="2">
    <location>
        <begin position="1"/>
        <end position="31"/>
    </location>
</feature>
<feature type="region of interest" description="Disordered" evidence="1">
    <location>
        <begin position="419"/>
        <end position="440"/>
    </location>
</feature>
<gene>
    <name evidence="3" type="ORF">AB0887_17795</name>
</gene>
<accession>A0ABV3LWE3</accession>
<organism evidence="3 4">
    <name type="scientific">Streptomyces huasconensis</name>
    <dbReference type="NCBI Taxonomy" id="1854574"/>
    <lineage>
        <taxon>Bacteria</taxon>
        <taxon>Bacillati</taxon>
        <taxon>Actinomycetota</taxon>
        <taxon>Actinomycetes</taxon>
        <taxon>Kitasatosporales</taxon>
        <taxon>Streptomycetaceae</taxon>
        <taxon>Streptomyces</taxon>
    </lineage>
</organism>
<sequence length="440" mass="47959">MNRTRTRSRTRTRAAFRGFLAACLLAVTAGACTDERPETLVVLGPWTGDEGEAFEAMLNKLDDGTGQTYTYQGTRSLRETLVAQLEADAPPDVAILNSLGELTEYARAGRLRPLTTTAAARAYPPWAPPLSVDGTRRTYWVPLKVDLKSLVWRKTGQGARAAAAPKWCVALASQATSGWPGTDWIEDILLHRAGPDVYTEWATGRLSWRDPRVRDAWTTWAALLGKRSKASVDQSLTMSYVGTPDPAANGGGVPRGLLGSMTPRCTHEHQSAFIRYVYADDDRVRVDPAAGFLRGRPDHDGAYEVAGDMAAVFSDNPAARTLVERLSGGTARTLWRSQAQRELRPFFPDAADPQPTDPTGRRIADILTREADTLCFDASDVMAPGLRDAFHRAVLRYFRDPKEARLDELLDQLDAVREDAAPDTAPGRLPASGVCAPPGG</sequence>
<dbReference type="RefSeq" id="WP_359779432.1">
    <property type="nucleotide sequence ID" value="NZ_JBEYRR010000006.1"/>
</dbReference>
<proteinExistence type="predicted"/>
<keyword evidence="4" id="KW-1185">Reference proteome</keyword>
<dbReference type="SUPFAM" id="SSF53850">
    <property type="entry name" value="Periplasmic binding protein-like II"/>
    <property type="match status" value="1"/>
</dbReference>
<name>A0ABV3LWE3_9ACTN</name>